<accession>A0A0N9UZT6</accession>
<gene>
    <name evidence="1" type="ORF">AN936_19920</name>
</gene>
<proteinExistence type="predicted"/>
<dbReference type="EMBL" id="CP012700">
    <property type="protein sequence ID" value="ALH82543.1"/>
    <property type="molecule type" value="Genomic_DNA"/>
</dbReference>
<dbReference type="Proteomes" id="UP000058074">
    <property type="component" value="Chromosome"/>
</dbReference>
<dbReference type="KEGG" id="smag:AN936_19920"/>
<reference evidence="1 2" key="1">
    <citation type="journal article" date="2015" name="Genome Announc.">
        <title>Complete Genome Sequence of Polypropylene Glycol- and Polyethylene Glycol-Degrading Sphingopyxis macrogoltabida Strain EY-1.</title>
        <authorList>
            <person name="Ohtsubo Y."/>
            <person name="Nagata Y."/>
            <person name="Numata M."/>
            <person name="Tsuchikane K."/>
            <person name="Hosoyama A."/>
            <person name="Yamazoe A."/>
            <person name="Tsuda M."/>
            <person name="Fujita N."/>
            <person name="Kawai F."/>
        </authorList>
    </citation>
    <scope>NUCLEOTIDE SEQUENCE [LARGE SCALE GENOMIC DNA]</scope>
    <source>
        <strain evidence="1 2">EY-1</strain>
    </source>
</reference>
<organism evidence="1 2">
    <name type="scientific">Sphingopyxis macrogoltabida</name>
    <name type="common">Sphingomonas macrogoltabidus</name>
    <dbReference type="NCBI Taxonomy" id="33050"/>
    <lineage>
        <taxon>Bacteria</taxon>
        <taxon>Pseudomonadati</taxon>
        <taxon>Pseudomonadota</taxon>
        <taxon>Alphaproteobacteria</taxon>
        <taxon>Sphingomonadales</taxon>
        <taxon>Sphingomonadaceae</taxon>
        <taxon>Sphingopyxis</taxon>
    </lineage>
</organism>
<dbReference type="AlphaFoldDB" id="A0A0N9UZT6"/>
<evidence type="ECO:0000313" key="1">
    <source>
        <dbReference type="EMBL" id="ALH82543.1"/>
    </source>
</evidence>
<protein>
    <submittedName>
        <fullName evidence="1">Uncharacterized protein</fullName>
    </submittedName>
</protein>
<evidence type="ECO:0000313" key="2">
    <source>
        <dbReference type="Proteomes" id="UP000058074"/>
    </source>
</evidence>
<dbReference type="PATRIC" id="fig|33050.5.peg.4133"/>
<name>A0A0N9UZT6_SPHMC</name>
<sequence>MGFGAEDPIAGRLAVRMGGLHRTGPIRLHHAIRHSHQDKPHGCRLWPEGNMILKPAWRQGWRGRASATGIRHSVRCEKPPPLPFANLGLIRLFSIQPMKGRLTRACRPRVSGRVRTPSGDCRSGQTLRAPVARGMVPRLQRQEPEPMSYADATAFAASLATTLMVSIVVFQAGDGTHAACPAAEFDGDDDMVKLELDPWE</sequence>